<dbReference type="Proteomes" id="UP000504609">
    <property type="component" value="Unplaced"/>
</dbReference>
<accession>A0A6J1H6B6</accession>
<evidence type="ECO:0000313" key="1">
    <source>
        <dbReference type="Proteomes" id="UP000504609"/>
    </source>
</evidence>
<sequence length="250" mass="28825">MLTLMASPPSNHFIASLQILPEFFTYFNSDEPHHSTIPLELFYITMLRMEIRGFTSMYFTLFQPLTKVLLTFQRSSHEPKVMLCELDSLPLELEEMEQIDYGTFVSIDSQDFRRIVLELDVHSVHVSLTDSQVKFGASRKEIVLTKEERQCIIGGLAEGEGFEFSITLRPLAFFHELSYKAKRAWLFMSINFSTIIVFPLGTRTQCWVVCLTYAVNVQCSGLRHGLIICETVWLDLNLNLNSNLNITHRD</sequence>
<reference evidence="2" key="1">
    <citation type="submission" date="2025-08" db="UniProtKB">
        <authorList>
            <consortium name="RefSeq"/>
        </authorList>
    </citation>
    <scope>IDENTIFICATION</scope>
    <source>
        <tissue evidence="2">Young leaves</tissue>
    </source>
</reference>
<dbReference type="GeneID" id="111460008"/>
<protein>
    <submittedName>
        <fullName evidence="2">Uncharacterized protein LOC111460008</fullName>
    </submittedName>
</protein>
<gene>
    <name evidence="2" type="primary">LOC111460008</name>
</gene>
<organism evidence="1 2">
    <name type="scientific">Cucurbita moschata</name>
    <name type="common">Winter crookneck squash</name>
    <name type="synonym">Cucurbita pepo var. moschata</name>
    <dbReference type="NCBI Taxonomy" id="3662"/>
    <lineage>
        <taxon>Eukaryota</taxon>
        <taxon>Viridiplantae</taxon>
        <taxon>Streptophyta</taxon>
        <taxon>Embryophyta</taxon>
        <taxon>Tracheophyta</taxon>
        <taxon>Spermatophyta</taxon>
        <taxon>Magnoliopsida</taxon>
        <taxon>eudicotyledons</taxon>
        <taxon>Gunneridae</taxon>
        <taxon>Pentapetalae</taxon>
        <taxon>rosids</taxon>
        <taxon>fabids</taxon>
        <taxon>Cucurbitales</taxon>
        <taxon>Cucurbitaceae</taxon>
        <taxon>Cucurbiteae</taxon>
        <taxon>Cucurbita</taxon>
    </lineage>
</organism>
<keyword evidence="1" id="KW-1185">Reference proteome</keyword>
<evidence type="ECO:0000313" key="2">
    <source>
        <dbReference type="RefSeq" id="XP_022958854.1"/>
    </source>
</evidence>
<proteinExistence type="predicted"/>
<dbReference type="Gene3D" id="3.70.10.10">
    <property type="match status" value="1"/>
</dbReference>
<dbReference type="KEGG" id="cmos:111460008"/>
<name>A0A6J1H6B6_CUCMO</name>
<dbReference type="AlphaFoldDB" id="A0A6J1H6B6"/>
<dbReference type="RefSeq" id="XP_022958854.1">
    <property type="nucleotide sequence ID" value="XM_023103086.1"/>
</dbReference>